<dbReference type="EMBL" id="CAADRA010006502">
    <property type="protein sequence ID" value="VFT95986.1"/>
    <property type="molecule type" value="Genomic_DNA"/>
</dbReference>
<dbReference type="OrthoDB" id="64893at2759"/>
<keyword evidence="6" id="KW-1185">Reference proteome</keyword>
<accession>A0A485LDV2</accession>
<dbReference type="Proteomes" id="UP000332933">
    <property type="component" value="Unassembled WGS sequence"/>
</dbReference>
<keyword evidence="1 2" id="KW-0732">Signal</keyword>
<gene>
    <name evidence="5" type="primary">Aste57867_19266</name>
    <name evidence="4" type="ORF">As57867_019202</name>
    <name evidence="5" type="ORF">ASTE57867_19266</name>
</gene>
<feature type="signal peptide" evidence="2">
    <location>
        <begin position="1"/>
        <end position="18"/>
    </location>
</feature>
<evidence type="ECO:0000256" key="2">
    <source>
        <dbReference type="SAM" id="SignalP"/>
    </source>
</evidence>
<dbReference type="SUPFAM" id="SSF51989">
    <property type="entry name" value="Glycosyl hydrolases family 6, cellulases"/>
    <property type="match status" value="1"/>
</dbReference>
<evidence type="ECO:0000313" key="4">
    <source>
        <dbReference type="EMBL" id="KAF0689287.1"/>
    </source>
</evidence>
<feature type="chain" id="PRO_5033437618" evidence="2">
    <location>
        <begin position="19"/>
        <end position="382"/>
    </location>
</feature>
<dbReference type="PRINTS" id="PR00733">
    <property type="entry name" value="GLHYDRLASE6"/>
</dbReference>
<dbReference type="Pfam" id="PF01341">
    <property type="entry name" value="Glyco_hydro_6"/>
    <property type="match status" value="1"/>
</dbReference>
<dbReference type="InterPro" id="IPR000254">
    <property type="entry name" value="CBD"/>
</dbReference>
<reference evidence="5 6" key="1">
    <citation type="submission" date="2019-03" db="EMBL/GenBank/DDBJ databases">
        <authorList>
            <person name="Gaulin E."/>
            <person name="Dumas B."/>
        </authorList>
    </citation>
    <scope>NUCLEOTIDE SEQUENCE [LARGE SCALE GENOMIC DNA]</scope>
    <source>
        <strain evidence="5">CBS 568.67</strain>
    </source>
</reference>
<proteinExistence type="predicted"/>
<dbReference type="GO" id="GO:0030245">
    <property type="term" value="P:cellulose catabolic process"/>
    <property type="evidence" value="ECO:0007669"/>
    <property type="project" value="InterPro"/>
</dbReference>
<dbReference type="GO" id="GO:0004553">
    <property type="term" value="F:hydrolase activity, hydrolyzing O-glycosyl compounds"/>
    <property type="evidence" value="ECO:0007669"/>
    <property type="project" value="InterPro"/>
</dbReference>
<organism evidence="5 6">
    <name type="scientific">Aphanomyces stellatus</name>
    <dbReference type="NCBI Taxonomy" id="120398"/>
    <lineage>
        <taxon>Eukaryota</taxon>
        <taxon>Sar</taxon>
        <taxon>Stramenopiles</taxon>
        <taxon>Oomycota</taxon>
        <taxon>Saprolegniomycetes</taxon>
        <taxon>Saprolegniales</taxon>
        <taxon>Verrucalvaceae</taxon>
        <taxon>Aphanomyces</taxon>
    </lineage>
</organism>
<evidence type="ECO:0000259" key="3">
    <source>
        <dbReference type="PROSITE" id="PS51164"/>
    </source>
</evidence>
<protein>
    <submittedName>
        <fullName evidence="5">Aste57867_19266 protein</fullName>
    </submittedName>
</protein>
<dbReference type="Pfam" id="PF00734">
    <property type="entry name" value="CBM_1"/>
    <property type="match status" value="1"/>
</dbReference>
<name>A0A485LDV2_9STRA</name>
<evidence type="ECO:0000313" key="5">
    <source>
        <dbReference type="EMBL" id="VFT95986.1"/>
    </source>
</evidence>
<dbReference type="InterPro" id="IPR036434">
    <property type="entry name" value="Beta_cellobiohydrolase_sf"/>
</dbReference>
<dbReference type="EMBL" id="VJMH01006481">
    <property type="protein sequence ID" value="KAF0689287.1"/>
    <property type="molecule type" value="Genomic_DNA"/>
</dbReference>
<dbReference type="GO" id="GO:0005576">
    <property type="term" value="C:extracellular region"/>
    <property type="evidence" value="ECO:0007669"/>
    <property type="project" value="InterPro"/>
</dbReference>
<dbReference type="AlphaFoldDB" id="A0A485LDV2"/>
<feature type="domain" description="CBM1" evidence="3">
    <location>
        <begin position="342"/>
        <end position="378"/>
    </location>
</feature>
<dbReference type="PANTHER" id="PTHR34876">
    <property type="match status" value="1"/>
</dbReference>
<dbReference type="PANTHER" id="PTHR34876:SF4">
    <property type="entry name" value="1,4-BETA-D-GLUCAN CELLOBIOHYDROLASE C-RELATED"/>
    <property type="match status" value="1"/>
</dbReference>
<sequence length="382" mass="40057">MKIIVPTTLLLAVLFSHGATLPRLCSALVPYTLLHAADVHPHLKPAIDALNSTAMATWYTDRSDDLVADLMVKCKDGSIPAIVIYGLPNKDCGDGGFSQAGGNTHAAAYAAWIQTLATTVGPDRDVIYVLEPDAIGLVAAGGCGVRHGYLANLKRALGILTATNAKARVYADVAAWADVKPAIAALHDLQTAGRLAGIAINTANYMTTDALHTKCQEFSDQTGGLHCLIDTSRNYNALPGTQWCNPAGGGMGAPSTAETYNPLVDYHLWIKVPGDSDGECSGKPGAMPNGPSAGTFFPDAFKALWNQGFFVQEKKLPPLGPASDGTRLARASPSVAPAALSGGVDLWQQCGGKGFAGLTSCKPGSVCTYDHDYYSHCKPMKK</sequence>
<dbReference type="InterPro" id="IPR016288">
    <property type="entry name" value="Beta_cellobiohydrolase"/>
</dbReference>
<dbReference type="Gene3D" id="3.20.20.40">
    <property type="entry name" value="1, 4-beta cellobiohydrolase"/>
    <property type="match status" value="1"/>
</dbReference>
<dbReference type="SUPFAM" id="SSF57180">
    <property type="entry name" value="Cellulose-binding domain"/>
    <property type="match status" value="1"/>
</dbReference>
<dbReference type="GO" id="GO:0030248">
    <property type="term" value="F:cellulose binding"/>
    <property type="evidence" value="ECO:0007669"/>
    <property type="project" value="InterPro"/>
</dbReference>
<dbReference type="SMART" id="SM00236">
    <property type="entry name" value="fCBD"/>
    <property type="match status" value="1"/>
</dbReference>
<reference evidence="4" key="2">
    <citation type="submission" date="2019-06" db="EMBL/GenBank/DDBJ databases">
        <title>Genomics analysis of Aphanomyces spp. identifies a new class of oomycete effector associated with host adaptation.</title>
        <authorList>
            <person name="Gaulin E."/>
        </authorList>
    </citation>
    <scope>NUCLEOTIDE SEQUENCE</scope>
    <source>
        <strain evidence="4">CBS 578.67</strain>
    </source>
</reference>
<evidence type="ECO:0000313" key="6">
    <source>
        <dbReference type="Proteomes" id="UP000332933"/>
    </source>
</evidence>
<dbReference type="InterPro" id="IPR035971">
    <property type="entry name" value="CBD_sf"/>
</dbReference>
<dbReference type="PROSITE" id="PS51164">
    <property type="entry name" value="CBM1_2"/>
    <property type="match status" value="1"/>
</dbReference>
<evidence type="ECO:0000256" key="1">
    <source>
        <dbReference type="ARBA" id="ARBA00022729"/>
    </source>
</evidence>